<evidence type="ECO:0000256" key="4">
    <source>
        <dbReference type="ARBA" id="ARBA00022827"/>
    </source>
</evidence>
<keyword evidence="6" id="KW-0503">Monooxygenase</keyword>
<accession>A0AA35QFF6</accession>
<comment type="similarity">
    <text evidence="2">Belongs to the paxM FAD-dependent monooxygenase family.</text>
</comment>
<keyword evidence="5" id="KW-0560">Oxidoreductase</keyword>
<evidence type="ECO:0000256" key="3">
    <source>
        <dbReference type="ARBA" id="ARBA00022630"/>
    </source>
</evidence>
<protein>
    <recommendedName>
        <fullName evidence="7">FAD-binding domain-containing protein</fullName>
    </recommendedName>
</protein>
<name>A0AA35QFF6_9HYPO</name>
<evidence type="ECO:0000256" key="6">
    <source>
        <dbReference type="ARBA" id="ARBA00023033"/>
    </source>
</evidence>
<feature type="domain" description="FAD-binding" evidence="7">
    <location>
        <begin position="54"/>
        <end position="235"/>
    </location>
</feature>
<evidence type="ECO:0000313" key="8">
    <source>
        <dbReference type="EMBL" id="CAI6101092.1"/>
    </source>
</evidence>
<dbReference type="PRINTS" id="PR00420">
    <property type="entry name" value="RNGMNOXGNASE"/>
</dbReference>
<dbReference type="PANTHER" id="PTHR47356">
    <property type="entry name" value="FAD-DEPENDENT MONOOXYGENASE ASQG-RELATED"/>
    <property type="match status" value="1"/>
</dbReference>
<dbReference type="GO" id="GO:0071949">
    <property type="term" value="F:FAD binding"/>
    <property type="evidence" value="ECO:0007669"/>
    <property type="project" value="InterPro"/>
</dbReference>
<dbReference type="AlphaFoldDB" id="A0AA35QFF6"/>
<evidence type="ECO:0000256" key="5">
    <source>
        <dbReference type="ARBA" id="ARBA00023002"/>
    </source>
</evidence>
<keyword evidence="3" id="KW-0285">Flavoprotein</keyword>
<proteinExistence type="inferred from homology"/>
<reference evidence="8" key="1">
    <citation type="submission" date="2023-01" db="EMBL/GenBank/DDBJ databases">
        <authorList>
            <person name="Piombo E."/>
        </authorList>
    </citation>
    <scope>NUCLEOTIDE SEQUENCE</scope>
</reference>
<comment type="cofactor">
    <cofactor evidence="1">
        <name>FAD</name>
        <dbReference type="ChEBI" id="CHEBI:57692"/>
    </cofactor>
</comment>
<dbReference type="PANTHER" id="PTHR47356:SF2">
    <property type="entry name" value="FAD-BINDING DOMAIN-CONTAINING PROTEIN-RELATED"/>
    <property type="match status" value="1"/>
</dbReference>
<keyword evidence="4" id="KW-0274">FAD</keyword>
<dbReference type="GO" id="GO:0004497">
    <property type="term" value="F:monooxygenase activity"/>
    <property type="evidence" value="ECO:0007669"/>
    <property type="project" value="UniProtKB-KW"/>
</dbReference>
<keyword evidence="9" id="KW-1185">Reference proteome</keyword>
<dbReference type="InterPro" id="IPR002938">
    <property type="entry name" value="FAD-bd"/>
</dbReference>
<dbReference type="InterPro" id="IPR036188">
    <property type="entry name" value="FAD/NAD-bd_sf"/>
</dbReference>
<dbReference type="SUPFAM" id="SSF51905">
    <property type="entry name" value="FAD/NAD(P)-binding domain"/>
    <property type="match status" value="1"/>
</dbReference>
<comment type="caution">
    <text evidence="8">The sequence shown here is derived from an EMBL/GenBank/DDBJ whole genome shotgun (WGS) entry which is preliminary data.</text>
</comment>
<dbReference type="Pfam" id="PF01494">
    <property type="entry name" value="FAD_binding_3"/>
    <property type="match status" value="1"/>
</dbReference>
<dbReference type="Proteomes" id="UP001160390">
    <property type="component" value="Unassembled WGS sequence"/>
</dbReference>
<evidence type="ECO:0000313" key="9">
    <source>
        <dbReference type="Proteomes" id="UP001160390"/>
    </source>
</evidence>
<dbReference type="InterPro" id="IPR050562">
    <property type="entry name" value="FAD_mOase_fung"/>
</dbReference>
<sequence>MLFFDRQWFLQVLYDQIKHKDRILLNSGINSIRDTDSGIEILTARGQVYSGAMVVGADGIHSVVRGEMARIASETPTTAFATNSEEHVACYYKCTFGIAQNIAQWHNSEQCFTIGHGITFLVASGPQNRFLFVRLLKILYGKDIPRYTRDDEAKFVKKYQGFAITENLTFGQVYSQRLTSTLTPLHEIVFKKWSLSRMLLVGDSAHKPNPIGGMGGNGAIESVAELINALLDAMTDADFGSVFTRMQDARYERAKFTAKSSHAMQALFASEEPFLSYVVWKIIAPMM</sequence>
<organism evidence="8 9">
    <name type="scientific">Clonostachys chloroleuca</name>
    <dbReference type="NCBI Taxonomy" id="1926264"/>
    <lineage>
        <taxon>Eukaryota</taxon>
        <taxon>Fungi</taxon>
        <taxon>Dikarya</taxon>
        <taxon>Ascomycota</taxon>
        <taxon>Pezizomycotina</taxon>
        <taxon>Sordariomycetes</taxon>
        <taxon>Hypocreomycetidae</taxon>
        <taxon>Hypocreales</taxon>
        <taxon>Bionectriaceae</taxon>
        <taxon>Clonostachys</taxon>
    </lineage>
</organism>
<gene>
    <name evidence="8" type="ORF">CCHLO57077_00006311</name>
</gene>
<dbReference type="EMBL" id="CABFNP030001360">
    <property type="protein sequence ID" value="CAI6101092.1"/>
    <property type="molecule type" value="Genomic_DNA"/>
</dbReference>
<evidence type="ECO:0000256" key="1">
    <source>
        <dbReference type="ARBA" id="ARBA00001974"/>
    </source>
</evidence>
<evidence type="ECO:0000259" key="7">
    <source>
        <dbReference type="Pfam" id="PF01494"/>
    </source>
</evidence>
<evidence type="ECO:0000256" key="2">
    <source>
        <dbReference type="ARBA" id="ARBA00007992"/>
    </source>
</evidence>
<dbReference type="Gene3D" id="3.50.50.60">
    <property type="entry name" value="FAD/NAD(P)-binding domain"/>
    <property type="match status" value="1"/>
</dbReference>